<evidence type="ECO:0000313" key="3">
    <source>
        <dbReference type="Proteomes" id="UP000287033"/>
    </source>
</evidence>
<accession>A0A401U061</accession>
<sequence length="148" mass="17278">MEQKLSELSSLYNELLEMCEDSQIASQDQLEEIRKLLEKARGRKEVIEKEKVDLDNQWSQVSRRREELLNKYKDVSSSAVVDRFCVEGLKKMMEKIPVIMDLSRNLTNPLLLSVELVKGLVFLIKLIDDFKNKKASESNLEIRKFLSE</sequence>
<evidence type="ECO:0000313" key="2">
    <source>
        <dbReference type="EMBL" id="GCC48266.1"/>
    </source>
</evidence>
<organism evidence="2 3">
    <name type="scientific">Chiloscyllium punctatum</name>
    <name type="common">Brownbanded bambooshark</name>
    <name type="synonym">Hemiscyllium punctatum</name>
    <dbReference type="NCBI Taxonomy" id="137246"/>
    <lineage>
        <taxon>Eukaryota</taxon>
        <taxon>Metazoa</taxon>
        <taxon>Chordata</taxon>
        <taxon>Craniata</taxon>
        <taxon>Vertebrata</taxon>
        <taxon>Chondrichthyes</taxon>
        <taxon>Elasmobranchii</taxon>
        <taxon>Galeomorphii</taxon>
        <taxon>Galeoidea</taxon>
        <taxon>Orectolobiformes</taxon>
        <taxon>Hemiscylliidae</taxon>
        <taxon>Chiloscyllium</taxon>
    </lineage>
</organism>
<dbReference type="Proteomes" id="UP000287033">
    <property type="component" value="Unassembled WGS sequence"/>
</dbReference>
<reference evidence="2 3" key="1">
    <citation type="journal article" date="2018" name="Nat. Ecol. Evol.">
        <title>Shark genomes provide insights into elasmobranch evolution and the origin of vertebrates.</title>
        <authorList>
            <person name="Hara Y"/>
            <person name="Yamaguchi K"/>
            <person name="Onimaru K"/>
            <person name="Kadota M"/>
            <person name="Koyanagi M"/>
            <person name="Keeley SD"/>
            <person name="Tatsumi K"/>
            <person name="Tanaka K"/>
            <person name="Motone F"/>
            <person name="Kageyama Y"/>
            <person name="Nozu R"/>
            <person name="Adachi N"/>
            <person name="Nishimura O"/>
            <person name="Nakagawa R"/>
            <person name="Tanegashima C"/>
            <person name="Kiyatake I"/>
            <person name="Matsumoto R"/>
            <person name="Murakumo K"/>
            <person name="Nishida K"/>
            <person name="Terakita A"/>
            <person name="Kuratani S"/>
            <person name="Sato K"/>
            <person name="Hyodo S Kuraku.S."/>
        </authorList>
    </citation>
    <scope>NUCLEOTIDE SEQUENCE [LARGE SCALE GENOMIC DNA]</scope>
</reference>
<feature type="coiled-coil region" evidence="1">
    <location>
        <begin position="30"/>
        <end position="57"/>
    </location>
</feature>
<name>A0A401U061_CHIPU</name>
<dbReference type="OrthoDB" id="9940052at2759"/>
<protein>
    <submittedName>
        <fullName evidence="2">Uncharacterized protein</fullName>
    </submittedName>
</protein>
<keyword evidence="1" id="KW-0175">Coiled coil</keyword>
<comment type="caution">
    <text evidence="2">The sequence shown here is derived from an EMBL/GenBank/DDBJ whole genome shotgun (WGS) entry which is preliminary data.</text>
</comment>
<proteinExistence type="predicted"/>
<gene>
    <name evidence="2" type="ORF">chiPu_0032216</name>
</gene>
<dbReference type="AlphaFoldDB" id="A0A401U061"/>
<dbReference type="EMBL" id="BEZZ01230665">
    <property type="protein sequence ID" value="GCC48266.1"/>
    <property type="molecule type" value="Genomic_DNA"/>
</dbReference>
<keyword evidence="3" id="KW-1185">Reference proteome</keyword>
<feature type="non-terminal residue" evidence="2">
    <location>
        <position position="148"/>
    </location>
</feature>
<evidence type="ECO:0000256" key="1">
    <source>
        <dbReference type="SAM" id="Coils"/>
    </source>
</evidence>